<dbReference type="AlphaFoldDB" id="A0AAD7V6R9"/>
<dbReference type="Pfam" id="PF17877">
    <property type="entry name" value="Dis3l2_C_term"/>
    <property type="match status" value="1"/>
</dbReference>
<dbReference type="GeneID" id="83212015"/>
<proteinExistence type="inferred from homology"/>
<dbReference type="InterPro" id="IPR001900">
    <property type="entry name" value="RNase_II/R"/>
</dbReference>
<dbReference type="Gene3D" id="2.40.50.140">
    <property type="entry name" value="Nucleic acid-binding proteins"/>
    <property type="match status" value="1"/>
</dbReference>
<dbReference type="Gene3D" id="2.40.50.700">
    <property type="match status" value="1"/>
</dbReference>
<accession>A0AAD7V6R9</accession>
<dbReference type="Pfam" id="PF17849">
    <property type="entry name" value="OB_Dis3"/>
    <property type="match status" value="1"/>
</dbReference>
<comment type="caution">
    <text evidence="4">The sequence shown here is derived from an EMBL/GenBank/DDBJ whole genome shotgun (WGS) entry which is preliminary data.</text>
</comment>
<dbReference type="InterPro" id="IPR022966">
    <property type="entry name" value="RNase_II/R_CS"/>
</dbReference>
<dbReference type="GO" id="GO:0000932">
    <property type="term" value="C:P-body"/>
    <property type="evidence" value="ECO:0007669"/>
    <property type="project" value="TreeGrafter"/>
</dbReference>
<dbReference type="Pfam" id="PF00773">
    <property type="entry name" value="RNB"/>
    <property type="match status" value="1"/>
</dbReference>
<dbReference type="RefSeq" id="XP_058344536.1">
    <property type="nucleotide sequence ID" value="XM_058484659.1"/>
</dbReference>
<feature type="compositionally biased region" description="Basic and acidic residues" evidence="2">
    <location>
        <begin position="1072"/>
        <end position="1089"/>
    </location>
</feature>
<dbReference type="PANTHER" id="PTHR23355">
    <property type="entry name" value="RIBONUCLEASE"/>
    <property type="match status" value="1"/>
</dbReference>
<evidence type="ECO:0000256" key="1">
    <source>
        <dbReference type="RuleBase" id="RU003901"/>
    </source>
</evidence>
<dbReference type="GO" id="GO:0006402">
    <property type="term" value="P:mRNA catabolic process"/>
    <property type="evidence" value="ECO:0007669"/>
    <property type="project" value="TreeGrafter"/>
</dbReference>
<evidence type="ECO:0000313" key="5">
    <source>
        <dbReference type="Proteomes" id="UP001234581"/>
    </source>
</evidence>
<dbReference type="InterPro" id="IPR050180">
    <property type="entry name" value="RNR_Ribonuclease"/>
</dbReference>
<dbReference type="GO" id="GO:0000175">
    <property type="term" value="F:3'-5'-RNA exonuclease activity"/>
    <property type="evidence" value="ECO:0007669"/>
    <property type="project" value="TreeGrafter"/>
</dbReference>
<dbReference type="EMBL" id="JARTCD010000017">
    <property type="protein sequence ID" value="KAJ8659623.1"/>
    <property type="molecule type" value="Genomic_DNA"/>
</dbReference>
<feature type="region of interest" description="Disordered" evidence="2">
    <location>
        <begin position="152"/>
        <end position="226"/>
    </location>
</feature>
<gene>
    <name evidence="4" type="ORF">O0I10_004602</name>
</gene>
<dbReference type="GO" id="GO:0003723">
    <property type="term" value="F:RNA binding"/>
    <property type="evidence" value="ECO:0007669"/>
    <property type="project" value="InterPro"/>
</dbReference>
<feature type="compositionally biased region" description="Polar residues" evidence="2">
    <location>
        <begin position="89"/>
        <end position="100"/>
    </location>
</feature>
<feature type="compositionally biased region" description="Low complexity" evidence="2">
    <location>
        <begin position="35"/>
        <end position="59"/>
    </location>
</feature>
<keyword evidence="5" id="KW-1185">Reference proteome</keyword>
<organism evidence="4 5">
    <name type="scientific">Lichtheimia ornata</name>
    <dbReference type="NCBI Taxonomy" id="688661"/>
    <lineage>
        <taxon>Eukaryota</taxon>
        <taxon>Fungi</taxon>
        <taxon>Fungi incertae sedis</taxon>
        <taxon>Mucoromycota</taxon>
        <taxon>Mucoromycotina</taxon>
        <taxon>Mucoromycetes</taxon>
        <taxon>Mucorales</taxon>
        <taxon>Lichtheimiaceae</taxon>
        <taxon>Lichtheimia</taxon>
    </lineage>
</organism>
<dbReference type="PROSITE" id="PS01175">
    <property type="entry name" value="RIBONUCLEASE_II"/>
    <property type="match status" value="1"/>
</dbReference>
<protein>
    <recommendedName>
        <fullName evidence="3">RNB domain-containing protein</fullName>
    </recommendedName>
</protein>
<dbReference type="InterPro" id="IPR041505">
    <property type="entry name" value="Dis3_CSD2"/>
</dbReference>
<evidence type="ECO:0000313" key="4">
    <source>
        <dbReference type="EMBL" id="KAJ8659623.1"/>
    </source>
</evidence>
<reference evidence="4 5" key="1">
    <citation type="submission" date="2023-03" db="EMBL/GenBank/DDBJ databases">
        <title>Genome sequence of Lichtheimia ornata CBS 291.66.</title>
        <authorList>
            <person name="Mohabir J.T."/>
            <person name="Shea T.P."/>
            <person name="Kurbessoian T."/>
            <person name="Berby B."/>
            <person name="Fontaine J."/>
            <person name="Livny J."/>
            <person name="Gnirke A."/>
            <person name="Stajich J.E."/>
            <person name="Cuomo C.A."/>
        </authorList>
    </citation>
    <scope>NUCLEOTIDE SEQUENCE [LARGE SCALE GENOMIC DNA]</scope>
    <source>
        <strain evidence="4">CBS 291.66</strain>
    </source>
</reference>
<sequence length="1153" mass="130547">MSFPHNNGRRTNSNWRSRPSNPGYHRHSPSNFNAPRSSPSTSPGTPSTRSTRSVSPTGTWRQRSPLISNQSIVEPHQQQQQQGLEGASVQWQSWNRETPSNTQNNTRTNTSLDSGWNMSSSSSSNRDTSLHKDSDDTNSIWNDDWDDNNDFPTPHLDNPITTTTTHDHLERSGWSPEPPEDTPSSSLAATKTTGLIPDPVIQSPPPPPPLQQQPPPPPPAVSSGSLSYQGDEIIKHEFFLARGRKDSRNISIDDILVRTIRRKGSPAIQHIQSPSISSPPPNGVNASPFMYPSYVGTPSTDHYNQYKNEGKLQQRTKDGSTYRSQKPPAFTGAVHSDDQYQPIYKSYPSIEDMEEKVSIGELHRGVLRINRRNRYDSYVTVENLDEDVYIGGELLRNRAFDGDVVAVRLLDVDDVWNKRKEKQRKSGAGNGSYRMVEAPAGMELFMFEEEQVEQDDEDLTKPKYAGEVIGILDQPEERVTVGYLQIEQNTSNYNDSQGLYHSPPQHVKRPKIIFRPLDTRTPLLMIHEKDAPQDFMTRQSYYTSTLLVAKMVEWSIYKRRPKGKIMKVLGMVGDMKVETDAILARSGIKMKPYPSVARDALPKIPWTIPEDEISKRTDYRSHITFSIDPDTAKDLDDILHIKRLEDGGFQVGVHIADVSYFIPAHTPLDTEARERATSTYLVNDVIPMLPVTLAEELCSLNPGKDRLAFSVVWEMDDEANIRSTWFGKTVVCSRAKLSYNDAQQVLEGGQLPQSASLVDPNQASDIETSIKDLMALARHLRKRRFANGALALESVKLTFDFDDEGEPTAVSNFEAQDSNKLIEEFMLLANTHVAQKISSAYNREALLRRHAPPILRRMDIFVEEAKSYGYHIDASSAGALQASLENIPDGPVKQVLLMLIIKPMQRAKYFASGALDITKFLHYALNEQVYTHFTSPIRRYADILVHRQLNNALKGMANSGYSTKTVQMIAYSCNYRREMSKVAEEMSRHLYLARYLNRTQKETIKTAVVMAVTEHHFDVYLHEYGLQRRLFAQDYPLDNYDYCNDDASLVLYWERGVPVDMESQFKRHYQRDTMRTTDIKSREDMESKNKGKSKANNVTAPMGQSITSVRAAPLDHTLCSQRLAIFTTLQVKLEVNSHRSPPVINMYPVNPFC</sequence>
<name>A0AAD7V6R9_9FUNG</name>
<feature type="region of interest" description="Disordered" evidence="2">
    <location>
        <begin position="1"/>
        <end position="136"/>
    </location>
</feature>
<feature type="domain" description="RNB" evidence="3">
    <location>
        <begin position="616"/>
        <end position="955"/>
    </location>
</feature>
<evidence type="ECO:0000256" key="2">
    <source>
        <dbReference type="SAM" id="MobiDB-lite"/>
    </source>
</evidence>
<dbReference type="InterPro" id="IPR012340">
    <property type="entry name" value="NA-bd_OB-fold"/>
</dbReference>
<dbReference type="PANTHER" id="PTHR23355:SF9">
    <property type="entry name" value="DIS3-LIKE EXONUCLEASE 2"/>
    <property type="match status" value="1"/>
</dbReference>
<dbReference type="SMART" id="SM00955">
    <property type="entry name" value="RNB"/>
    <property type="match status" value="1"/>
</dbReference>
<feature type="region of interest" description="Disordered" evidence="2">
    <location>
        <begin position="1072"/>
        <end position="1102"/>
    </location>
</feature>
<dbReference type="Proteomes" id="UP001234581">
    <property type="component" value="Unassembled WGS sequence"/>
</dbReference>
<dbReference type="SUPFAM" id="SSF50249">
    <property type="entry name" value="Nucleic acid-binding proteins"/>
    <property type="match status" value="2"/>
</dbReference>
<feature type="region of interest" description="Disordered" evidence="2">
    <location>
        <begin position="312"/>
        <end position="337"/>
    </location>
</feature>
<feature type="compositionally biased region" description="Pro residues" evidence="2">
    <location>
        <begin position="202"/>
        <end position="220"/>
    </location>
</feature>
<evidence type="ECO:0000259" key="3">
    <source>
        <dbReference type="SMART" id="SM00955"/>
    </source>
</evidence>
<dbReference type="Gene3D" id="2.40.50.690">
    <property type="match status" value="1"/>
</dbReference>
<feature type="compositionally biased region" description="Low complexity" evidence="2">
    <location>
        <begin position="101"/>
        <end position="110"/>
    </location>
</feature>
<comment type="similarity">
    <text evidence="1">Belongs to the RNR ribonuclease family.</text>
</comment>
<feature type="compositionally biased region" description="Polar residues" evidence="2">
    <location>
        <begin position="9"/>
        <end position="20"/>
    </location>
</feature>
<dbReference type="InterPro" id="IPR041093">
    <property type="entry name" value="Dis3l2-like_C"/>
</dbReference>
<feature type="compositionally biased region" description="Polar residues" evidence="2">
    <location>
        <begin position="60"/>
        <end position="72"/>
    </location>
</feature>